<name>A0A6G4AVS8_9ACTN</name>
<dbReference type="PANTHER" id="PTHR47572">
    <property type="entry name" value="LIPOPROTEIN-RELATED"/>
    <property type="match status" value="1"/>
</dbReference>
<comment type="caution">
    <text evidence="4">The sequence shown here is derived from an EMBL/GenBank/DDBJ whole genome shotgun (WGS) entry which is preliminary data.</text>
</comment>
<dbReference type="EMBL" id="JAAIKT010000115">
    <property type="protein sequence ID" value="NEW77372.1"/>
    <property type="molecule type" value="Genomic_DNA"/>
</dbReference>
<evidence type="ECO:0000259" key="3">
    <source>
        <dbReference type="Pfam" id="PF08450"/>
    </source>
</evidence>
<protein>
    <submittedName>
        <fullName evidence="4">SMP-30/gluconolactonase/LRE family protein</fullName>
    </submittedName>
</protein>
<organism evidence="4 5">
    <name type="scientific">Streptomyces rhizosphaericus</name>
    <dbReference type="NCBI Taxonomy" id="114699"/>
    <lineage>
        <taxon>Bacteria</taxon>
        <taxon>Bacillati</taxon>
        <taxon>Actinomycetota</taxon>
        <taxon>Actinomycetes</taxon>
        <taxon>Kitasatosporales</taxon>
        <taxon>Streptomycetaceae</taxon>
        <taxon>Streptomyces</taxon>
        <taxon>Streptomyces violaceusniger group</taxon>
    </lineage>
</organism>
<feature type="binding site" evidence="2">
    <location>
        <position position="204"/>
    </location>
    <ligand>
        <name>a divalent metal cation</name>
        <dbReference type="ChEBI" id="CHEBI:60240"/>
    </ligand>
</feature>
<comment type="cofactor">
    <cofactor evidence="2">
        <name>Zn(2+)</name>
        <dbReference type="ChEBI" id="CHEBI:29105"/>
    </cofactor>
    <text evidence="2">Binds 1 divalent metal cation per subunit.</text>
</comment>
<gene>
    <name evidence="4" type="ORF">G4H13_45415</name>
</gene>
<evidence type="ECO:0000313" key="5">
    <source>
        <dbReference type="Proteomes" id="UP000476310"/>
    </source>
</evidence>
<dbReference type="AlphaFoldDB" id="A0A6G4AVS8"/>
<keyword evidence="2" id="KW-0479">Metal-binding</keyword>
<sequence>MPALDLVADGFTFLEGPRWHNGALWLSDFYSHRVLRFDGTQFDTVCEVVGQPSGLGFTPDDDLLVVSMLDRRLLRLHDGRLSTVADLSVLCPGPTNDMVVDAQGRAYVGNDGRLDPLEPTVIVRCDLDGRCEVAADGVVVPNGSVLSPDGTQLTVAETFAARISTWDVAPDGTLSGRRLWAQFGSGDVPTSITQATAELSMLPDGICLDAAGRLWVADAGGSGVWCVEEGGRVVEHIDTGALTAYAVALGGSDHRTLFVCAGPMLRSIDQSGVAQSALLSTRVDVPVP</sequence>
<keyword evidence="2" id="KW-0862">Zinc</keyword>
<reference evidence="4" key="1">
    <citation type="submission" date="2020-02" db="EMBL/GenBank/DDBJ databases">
        <title>A new Streptomyces sp. for controlling soil-borne diseases.</title>
        <authorList>
            <person name="Li X."/>
            <person name="Tian Y."/>
            <person name="Gao K."/>
        </authorList>
    </citation>
    <scope>NUCLEOTIDE SEQUENCE [LARGE SCALE GENOMIC DNA]</scope>
    <source>
        <strain evidence="4">0250</strain>
    </source>
</reference>
<feature type="binding site" evidence="2">
    <location>
        <position position="142"/>
    </location>
    <ligand>
        <name>a divalent metal cation</name>
        <dbReference type="ChEBI" id="CHEBI:60240"/>
    </ligand>
</feature>
<dbReference type="PANTHER" id="PTHR47572:SF5">
    <property type="entry name" value="BLR2277 PROTEIN"/>
    <property type="match status" value="1"/>
</dbReference>
<evidence type="ECO:0000256" key="1">
    <source>
        <dbReference type="PIRSR" id="PIRSR605511-1"/>
    </source>
</evidence>
<dbReference type="PRINTS" id="PR01790">
    <property type="entry name" value="SMP30FAMILY"/>
</dbReference>
<dbReference type="Proteomes" id="UP000476310">
    <property type="component" value="Unassembled WGS sequence"/>
</dbReference>
<dbReference type="InterPro" id="IPR013658">
    <property type="entry name" value="SGL"/>
</dbReference>
<dbReference type="RefSeq" id="WP_164436714.1">
    <property type="nucleotide sequence ID" value="NZ_JAAIKT010000115.1"/>
</dbReference>
<proteinExistence type="predicted"/>
<feature type="active site" description="Proton donor/acceptor" evidence="1">
    <location>
        <position position="204"/>
    </location>
</feature>
<feature type="binding site" evidence="2">
    <location>
        <position position="96"/>
    </location>
    <ligand>
        <name>substrate</name>
    </ligand>
</feature>
<keyword evidence="5" id="KW-1185">Reference proteome</keyword>
<dbReference type="GO" id="GO:0046872">
    <property type="term" value="F:metal ion binding"/>
    <property type="evidence" value="ECO:0007669"/>
    <property type="project" value="UniProtKB-KW"/>
</dbReference>
<accession>A0A6G4AVS8</accession>
<dbReference type="InterPro" id="IPR005511">
    <property type="entry name" value="SMP-30"/>
</dbReference>
<evidence type="ECO:0000256" key="2">
    <source>
        <dbReference type="PIRSR" id="PIRSR605511-2"/>
    </source>
</evidence>
<feature type="binding site" evidence="2">
    <location>
        <position position="15"/>
    </location>
    <ligand>
        <name>a divalent metal cation</name>
        <dbReference type="ChEBI" id="CHEBI:60240"/>
    </ligand>
</feature>
<dbReference type="InterPro" id="IPR051262">
    <property type="entry name" value="SMP-30/CGR1_Lactonase"/>
</dbReference>
<evidence type="ECO:0000313" key="4">
    <source>
        <dbReference type="EMBL" id="NEW77372.1"/>
    </source>
</evidence>
<dbReference type="Gene3D" id="2.120.10.30">
    <property type="entry name" value="TolB, C-terminal domain"/>
    <property type="match status" value="1"/>
</dbReference>
<dbReference type="SUPFAM" id="SSF63829">
    <property type="entry name" value="Calcium-dependent phosphotriesterase"/>
    <property type="match status" value="1"/>
</dbReference>
<dbReference type="InterPro" id="IPR011042">
    <property type="entry name" value="6-blade_b-propeller_TolB-like"/>
</dbReference>
<dbReference type="Pfam" id="PF08450">
    <property type="entry name" value="SGL"/>
    <property type="match status" value="1"/>
</dbReference>
<feature type="domain" description="SMP-30/Gluconolactonase/LRE-like region" evidence="3">
    <location>
        <begin position="15"/>
        <end position="260"/>
    </location>
</feature>